<feature type="region of interest" description="Disordered" evidence="2">
    <location>
        <begin position="31"/>
        <end position="65"/>
    </location>
</feature>
<evidence type="ECO:0000259" key="3">
    <source>
        <dbReference type="PROSITE" id="PS50268"/>
    </source>
</evidence>
<gene>
    <name evidence="5" type="ORF">JIN85_08105</name>
</gene>
<evidence type="ECO:0000256" key="1">
    <source>
        <dbReference type="ARBA" id="ARBA00022729"/>
    </source>
</evidence>
<evidence type="ECO:0000259" key="4">
    <source>
        <dbReference type="PROSITE" id="PS51820"/>
    </source>
</evidence>
<dbReference type="PROSITE" id="PS51820">
    <property type="entry name" value="PA14"/>
    <property type="match status" value="7"/>
</dbReference>
<organism evidence="5 6">
    <name type="scientific">Luteolibacter pohnpeiensis</name>
    <dbReference type="NCBI Taxonomy" id="454153"/>
    <lineage>
        <taxon>Bacteria</taxon>
        <taxon>Pseudomonadati</taxon>
        <taxon>Verrucomicrobiota</taxon>
        <taxon>Verrucomicrobiia</taxon>
        <taxon>Verrucomicrobiales</taxon>
        <taxon>Verrucomicrobiaceae</taxon>
        <taxon>Luteolibacter</taxon>
    </lineage>
</organism>
<dbReference type="Pfam" id="PF07691">
    <property type="entry name" value="PA14"/>
    <property type="match status" value="7"/>
</dbReference>
<name>A0A934S5R8_9BACT</name>
<feature type="domain" description="PA14" evidence="4">
    <location>
        <begin position="1633"/>
        <end position="1790"/>
    </location>
</feature>
<dbReference type="InterPro" id="IPR002126">
    <property type="entry name" value="Cadherin-like_dom"/>
</dbReference>
<dbReference type="GO" id="GO:0016020">
    <property type="term" value="C:membrane"/>
    <property type="evidence" value="ECO:0007669"/>
    <property type="project" value="InterPro"/>
</dbReference>
<evidence type="ECO:0000313" key="6">
    <source>
        <dbReference type="Proteomes" id="UP000603141"/>
    </source>
</evidence>
<dbReference type="PANTHER" id="PTHR46769:SF2">
    <property type="entry name" value="FIBROCYSTIN-L ISOFORM 2 PRECURSOR-RELATED"/>
    <property type="match status" value="1"/>
</dbReference>
<dbReference type="GO" id="GO:0005509">
    <property type="term" value="F:calcium ion binding"/>
    <property type="evidence" value="ECO:0007669"/>
    <property type="project" value="InterPro"/>
</dbReference>
<dbReference type="CDD" id="cd11304">
    <property type="entry name" value="Cadherin_repeat"/>
    <property type="match status" value="3"/>
</dbReference>
<dbReference type="InterPro" id="IPR037524">
    <property type="entry name" value="PA14/GLEYA"/>
</dbReference>
<dbReference type="Gene3D" id="3.40.390.10">
    <property type="entry name" value="Collagenase (Catalytic Domain)"/>
    <property type="match status" value="1"/>
</dbReference>
<feature type="region of interest" description="Disordered" evidence="2">
    <location>
        <begin position="164"/>
        <end position="183"/>
    </location>
</feature>
<dbReference type="Gene3D" id="2.60.120.1560">
    <property type="match status" value="6"/>
</dbReference>
<feature type="domain" description="Cadherin" evidence="3">
    <location>
        <begin position="774"/>
        <end position="865"/>
    </location>
</feature>
<dbReference type="SUPFAM" id="SSF55486">
    <property type="entry name" value="Metalloproteases ('zincins'), catalytic domain"/>
    <property type="match status" value="1"/>
</dbReference>
<dbReference type="Pfam" id="PF00028">
    <property type="entry name" value="Cadherin"/>
    <property type="match status" value="2"/>
</dbReference>
<keyword evidence="1" id="KW-0732">Signal</keyword>
<reference evidence="5" key="1">
    <citation type="submission" date="2021-01" db="EMBL/GenBank/DDBJ databases">
        <title>Modified the classification status of verrucomicrobia.</title>
        <authorList>
            <person name="Feng X."/>
        </authorList>
    </citation>
    <scope>NUCLEOTIDE SEQUENCE</scope>
    <source>
        <strain evidence="5">KCTC 22041</strain>
    </source>
</reference>
<proteinExistence type="predicted"/>
<protein>
    <submittedName>
        <fullName evidence="5">Cadherin domain-containing protein</fullName>
    </submittedName>
</protein>
<keyword evidence="6" id="KW-1185">Reference proteome</keyword>
<sequence>MSRNLKTPAAGLLAAVCIAVAISRYLEHRPARPHSAATVTQKDPEKSPMPQPPSDSPYTDPIPAPSGEELFAHIGDLSKGENISLPLPDGSTLLGKLNYVNTYDNGATTGGGILQDGSGTFEIAKEPWGYRGFILQKDTKIAYVYSSSAEGRLAVASRPRDEVICEPENGPAPDDQPESSEPENAVIYNNGQSVGIIFEPIPILNSLPRAAATIYLDFDGEVIEGQAWEGGERIVATAYNLPASEVIEMWQRVAEDYAPFEVNVTTDLQVYQKAPKGRRVRCITTPTKISSGGGIAYLNSFQYTAEACCWNYYRGKSGSLVISHEVGHSFDLSHDGTSELDYYHGHGSGATSWGPIMGAPYSQTVCQWSKGDYPDANQHQDDIAIIGATAPLRQDDHFASTAYATPLTFTSGTTVSNSGIISSADDIDRFIFTTGGGALNLSFTGGPTGPDLDIEAKLYNESGTLVYTASPAGQLTATMATTLSAGTYTLTIDGVGNETWDTGGYDDYSSIGAYSITGTIASPGWRFQIPANAQSGAVLGTVNPGNGSSYSITGGNTGSAFSIDSQSGEIRVLTPASLSLSGTFDLTVSYSSGSGSTSVPVHLTVSPIRGMKAELYTGISGSGVAPLLTNSNYPDNPAETLYAPNFQANYNGNNIGERLTAYLIPPVTGNYTFWTEADDASQLYLSTDDNPANKVRIAYNNNATDPGVYTSESSQTSATIALVAGQRYYIEGIFRENTGYDHFSVAWQPPSQSRQIIANEYLEYPGTLANRAPWLPNMTYRVTEGSAINTAIATLTAGDFEPGSVLSGFTITSGNTGNAFSLNPDTGVLSVNGTLSFATLPKYYIGVKVTDSGGLTTTAEIAVEVMARAVKREVWNNVTGKEVEYLTALSSYPDHPDSTSYISMFEAPQNVGDNYGQRLSGYLRAPETGSYTFWIASDDDSELWMSSDSDPANKSLIAYALSSTGNRSWETYDTQKSATIQLTAGEYYYMEVLQKEGTGNDYAAVAWSGPDFDRTLLGTPHVTQEFYNHAAPTVSNLTISTVGRQESTSEVLGTVVAQDWSDPGTQITYTITSGNDDGAFSIDPITGEITRNAGALAEGTRQLTVTVTDNEPNSSSATAIVTINIVKAGLKREVWTNLSSTQSVSDLTGSLNYPQSPSSISYTSSFEAPSGIGDNYGQRLSGYLTPPTTGAYTFWIASDDGSQLYLSTDANPANKRSIANVVASVSEHDWTSQTNQQSASITLQAGQSYYIEALHKEGAGGDYLAVAWQGPSISQAIIPSTYLDPDLLRPALKREVWESASGVAWTRNSSTNEMKWTVNGVAAEGNVPPDNSSSFVGTIFSLKGPTNVSNNFSERITGYLVPPTTGDYTFWIASDDDSRLSLSTDENPENLSSIAYVIASVDPESWDVSQTQKSTTIKLVAGNRYYLEILHRDGTQGDHLAVAWQGPDFDRTIIGNAYLEHPSTPSDHTLLKREIWNNITGNAVSNLTSATTYPASPDLTNALDPDKGFVSYTRYGDSYGQRVSGYLTAPENGRYRFWLASDDGGELWLSTDDNPANRVKIASVSNSVSEQVWDTQASQKSRLIALTAGKRYYIEALHKENLGGDHLAVAWQGPSFDRRVIGNTYLESPLAIPSTPSVKREIWTNVTGESISDLTPNSTYKTANPDSRGILTSLEGPVNFSENFGERLSTVLTAPESGYFKFWISSDGASELWLSTDDTPENRLKIASADAATSRKSWNESPTQESGMIELVAGQRYYLEVLHQEGTGADHVAVAWQGPSFSQRILDGKFLEYPGTLAAPPALKRELWYNVTGNALTNLTTLSTYPNRPSETTSLTEFRSPTNVAETFGEKISGYLIPRFSGSYQFWIASDDEGELWLSTTESSTDKVKIASANVSGELNFSNSTTQESAAVDLVAGERYYIEALHKEGIGSDYAAVAWAGPNFNQQVISGDFLEYPGKIPGSIQSTTQVAETGINPSYRFWMEFAGVPTENQDSHADPDHDGIPNALEFVLGGNPAAKEANAMTLLPKMSYEGDWVIFEFRQADVASAVDPFVEYGTSLESWTRAISGTDGIEVTTEDDAYGTGIDRVIVKVPRQQMNSMFMRLNSNME</sequence>
<dbReference type="InterPro" id="IPR052387">
    <property type="entry name" value="Fibrocystin"/>
</dbReference>
<dbReference type="SMART" id="SM00112">
    <property type="entry name" value="CA"/>
    <property type="match status" value="2"/>
</dbReference>
<dbReference type="SMART" id="SM00758">
    <property type="entry name" value="PA14"/>
    <property type="match status" value="7"/>
</dbReference>
<accession>A0A934S5R8</accession>
<dbReference type="PANTHER" id="PTHR46769">
    <property type="entry name" value="POLYCYSTIC KIDNEY AND HEPATIC DISEASE 1 (AUTOSOMAL RECESSIVE)-LIKE 1"/>
    <property type="match status" value="1"/>
</dbReference>
<dbReference type="Gene3D" id="2.60.40.60">
    <property type="entry name" value="Cadherins"/>
    <property type="match status" value="3"/>
</dbReference>
<comment type="caution">
    <text evidence="5">The sequence shown here is derived from an EMBL/GenBank/DDBJ whole genome shotgun (WGS) entry which is preliminary data.</text>
</comment>
<dbReference type="RefSeq" id="WP_200269447.1">
    <property type="nucleotide sequence ID" value="NZ_JAENIJ010000010.1"/>
</dbReference>
<feature type="domain" description="PA14" evidence="4">
    <location>
        <begin position="1301"/>
        <end position="1458"/>
    </location>
</feature>
<dbReference type="SUPFAM" id="SSF56988">
    <property type="entry name" value="Anthrax protective antigen"/>
    <property type="match status" value="7"/>
</dbReference>
<feature type="domain" description="PA14" evidence="4">
    <location>
        <begin position="606"/>
        <end position="761"/>
    </location>
</feature>
<evidence type="ECO:0000256" key="2">
    <source>
        <dbReference type="SAM" id="MobiDB-lite"/>
    </source>
</evidence>
<dbReference type="InterPro" id="IPR011658">
    <property type="entry name" value="PA14_dom"/>
</dbReference>
<feature type="domain" description="PA14" evidence="4">
    <location>
        <begin position="1798"/>
        <end position="1953"/>
    </location>
</feature>
<dbReference type="GO" id="GO:0007156">
    <property type="term" value="P:homophilic cell adhesion via plasma membrane adhesion molecules"/>
    <property type="evidence" value="ECO:0007669"/>
    <property type="project" value="InterPro"/>
</dbReference>
<feature type="domain" description="PA14" evidence="4">
    <location>
        <begin position="865"/>
        <end position="1021"/>
    </location>
</feature>
<evidence type="ECO:0000313" key="5">
    <source>
        <dbReference type="EMBL" id="MBK1882373.1"/>
    </source>
</evidence>
<dbReference type="EMBL" id="JAENIJ010000010">
    <property type="protein sequence ID" value="MBK1882373.1"/>
    <property type="molecule type" value="Genomic_DNA"/>
</dbReference>
<feature type="domain" description="Cadherin" evidence="3">
    <location>
        <begin position="1034"/>
        <end position="1135"/>
    </location>
</feature>
<feature type="domain" description="PA14" evidence="4">
    <location>
        <begin position="1466"/>
        <end position="1625"/>
    </location>
</feature>
<dbReference type="Gene3D" id="2.60.120.380">
    <property type="match status" value="1"/>
</dbReference>
<dbReference type="GO" id="GO:0008237">
    <property type="term" value="F:metallopeptidase activity"/>
    <property type="evidence" value="ECO:0007669"/>
    <property type="project" value="InterPro"/>
</dbReference>
<dbReference type="InterPro" id="IPR015919">
    <property type="entry name" value="Cadherin-like_sf"/>
</dbReference>
<feature type="domain" description="PA14" evidence="4">
    <location>
        <begin position="1125"/>
        <end position="1282"/>
    </location>
</feature>
<dbReference type="PROSITE" id="PS50268">
    <property type="entry name" value="CADHERIN_2"/>
    <property type="match status" value="2"/>
</dbReference>
<dbReference type="SUPFAM" id="SSF49313">
    <property type="entry name" value="Cadherin-like"/>
    <property type="match status" value="3"/>
</dbReference>
<dbReference type="Proteomes" id="UP000603141">
    <property type="component" value="Unassembled WGS sequence"/>
</dbReference>
<feature type="compositionally biased region" description="Pro residues" evidence="2">
    <location>
        <begin position="47"/>
        <end position="64"/>
    </location>
</feature>
<dbReference type="InterPro" id="IPR024079">
    <property type="entry name" value="MetalloPept_cat_dom_sf"/>
</dbReference>